<evidence type="ECO:0000256" key="5">
    <source>
        <dbReference type="ARBA" id="ARBA00022679"/>
    </source>
</evidence>
<dbReference type="PROSITE" id="PS00794">
    <property type="entry name" value="HPPK"/>
    <property type="match status" value="1"/>
</dbReference>
<dbReference type="Pfam" id="PF01288">
    <property type="entry name" value="HPPK"/>
    <property type="match status" value="1"/>
</dbReference>
<gene>
    <name evidence="14" type="primary">folK</name>
    <name evidence="14" type="ORF">Lisr_1944</name>
</gene>
<comment type="similarity">
    <text evidence="2">Belongs to the HPPK family.</text>
</comment>
<evidence type="ECO:0000256" key="8">
    <source>
        <dbReference type="ARBA" id="ARBA00022840"/>
    </source>
</evidence>
<dbReference type="OrthoDB" id="9808041at2"/>
<feature type="domain" description="7,8-dihydro-6-hydroxymethylpterin-pyrophosphokinase" evidence="13">
    <location>
        <begin position="88"/>
        <end position="99"/>
    </location>
</feature>
<dbReference type="GO" id="GO:0016301">
    <property type="term" value="F:kinase activity"/>
    <property type="evidence" value="ECO:0007669"/>
    <property type="project" value="UniProtKB-KW"/>
</dbReference>
<keyword evidence="6" id="KW-0547">Nucleotide-binding</keyword>
<evidence type="ECO:0000256" key="7">
    <source>
        <dbReference type="ARBA" id="ARBA00022777"/>
    </source>
</evidence>
<dbReference type="EC" id="2.7.6.3" evidence="3"/>
<dbReference type="InterPro" id="IPR000550">
    <property type="entry name" value="Hppk"/>
</dbReference>
<evidence type="ECO:0000256" key="10">
    <source>
        <dbReference type="ARBA" id="ARBA00029409"/>
    </source>
</evidence>
<keyword evidence="9" id="KW-0289">Folate biosynthesis</keyword>
<dbReference type="RefSeq" id="WP_058502268.1">
    <property type="nucleotide sequence ID" value="NZ_CAAAJA010000021.1"/>
</dbReference>
<dbReference type="PANTHER" id="PTHR43071">
    <property type="entry name" value="2-AMINO-4-HYDROXY-6-HYDROXYMETHYLDIHYDROPTERIDINE PYROPHOSPHOKINASE"/>
    <property type="match status" value="1"/>
</dbReference>
<reference evidence="14 15" key="1">
    <citation type="submission" date="2015-11" db="EMBL/GenBank/DDBJ databases">
        <title>Genomic analysis of 38 Legionella species identifies large and diverse effector repertoires.</title>
        <authorList>
            <person name="Burstein D."/>
            <person name="Amaro F."/>
            <person name="Zusman T."/>
            <person name="Lifshitz Z."/>
            <person name="Cohen O."/>
            <person name="Gilbert J.A."/>
            <person name="Pupko T."/>
            <person name="Shuman H.A."/>
            <person name="Segal G."/>
        </authorList>
    </citation>
    <scope>NUCLEOTIDE SEQUENCE [LARGE SCALE GENOMIC DNA]</scope>
    <source>
        <strain evidence="14 15">Bercovier 4</strain>
    </source>
</reference>
<evidence type="ECO:0000256" key="2">
    <source>
        <dbReference type="ARBA" id="ARBA00005810"/>
    </source>
</evidence>
<keyword evidence="5" id="KW-0808">Transferase</keyword>
<comment type="pathway">
    <text evidence="1">Cofactor biosynthesis; tetrahydrofolate biosynthesis; 2-amino-4-hydroxy-6-hydroxymethyl-7,8-dihydropteridine diphosphate from 7,8-dihydroneopterin triphosphate: step 4/4.</text>
</comment>
<evidence type="ECO:0000313" key="14">
    <source>
        <dbReference type="EMBL" id="KTD19382.1"/>
    </source>
</evidence>
<keyword evidence="8" id="KW-0067">ATP-binding</keyword>
<keyword evidence="7 14" id="KW-0418">Kinase</keyword>
<evidence type="ECO:0000313" key="15">
    <source>
        <dbReference type="Proteomes" id="UP000054761"/>
    </source>
</evidence>
<protein>
    <recommendedName>
        <fullName evidence="4">2-amino-4-hydroxy-6-hydroxymethyldihydropteridine pyrophosphokinase</fullName>
        <ecNumber evidence="3">2.7.6.3</ecNumber>
    </recommendedName>
    <alternativeName>
        <fullName evidence="11">6-hydroxymethyl-7,8-dihydropterin pyrophosphokinase</fullName>
    </alternativeName>
    <alternativeName>
        <fullName evidence="12">7,8-dihydro-6-hydroxymethylpterin-pyrophosphokinase</fullName>
    </alternativeName>
</protein>
<comment type="function">
    <text evidence="10">Catalyzes the transfer of pyrophosphate from adenosine triphosphate (ATP) to 6-hydroxymethyl-7,8-dihydropterin, an enzymatic step in folate biosynthesis pathway.</text>
</comment>
<dbReference type="CDD" id="cd00483">
    <property type="entry name" value="HPPK"/>
    <property type="match status" value="1"/>
</dbReference>
<dbReference type="PANTHER" id="PTHR43071:SF1">
    <property type="entry name" value="2-AMINO-4-HYDROXY-6-HYDROXYMETHYLDIHYDROPTERIDINE PYROPHOSPHOKINASE"/>
    <property type="match status" value="1"/>
</dbReference>
<comment type="caution">
    <text evidence="14">The sequence shown here is derived from an EMBL/GenBank/DDBJ whole genome shotgun (WGS) entry which is preliminary data.</text>
</comment>
<organism evidence="14 15">
    <name type="scientific">Legionella israelensis</name>
    <dbReference type="NCBI Taxonomy" id="454"/>
    <lineage>
        <taxon>Bacteria</taxon>
        <taxon>Pseudomonadati</taxon>
        <taxon>Pseudomonadota</taxon>
        <taxon>Gammaproteobacteria</taxon>
        <taxon>Legionellales</taxon>
        <taxon>Legionellaceae</taxon>
        <taxon>Legionella</taxon>
    </lineage>
</organism>
<dbReference type="GO" id="GO:0003848">
    <property type="term" value="F:2-amino-4-hydroxy-6-hydroxymethyldihydropteridine diphosphokinase activity"/>
    <property type="evidence" value="ECO:0007669"/>
    <property type="project" value="UniProtKB-EC"/>
</dbReference>
<evidence type="ECO:0000256" key="4">
    <source>
        <dbReference type="ARBA" id="ARBA00016218"/>
    </source>
</evidence>
<evidence type="ECO:0000256" key="11">
    <source>
        <dbReference type="ARBA" id="ARBA00029766"/>
    </source>
</evidence>
<dbReference type="NCBIfam" id="TIGR01498">
    <property type="entry name" value="folK"/>
    <property type="match status" value="1"/>
</dbReference>
<evidence type="ECO:0000256" key="1">
    <source>
        <dbReference type="ARBA" id="ARBA00005051"/>
    </source>
</evidence>
<dbReference type="STRING" id="454.Lisr_1944"/>
<evidence type="ECO:0000256" key="3">
    <source>
        <dbReference type="ARBA" id="ARBA00013253"/>
    </source>
</evidence>
<proteinExistence type="inferred from homology"/>
<evidence type="ECO:0000259" key="13">
    <source>
        <dbReference type="PROSITE" id="PS00794"/>
    </source>
</evidence>
<dbReference type="GO" id="GO:0046654">
    <property type="term" value="P:tetrahydrofolate biosynthetic process"/>
    <property type="evidence" value="ECO:0007669"/>
    <property type="project" value="UniProtKB-UniPathway"/>
</dbReference>
<dbReference type="InterPro" id="IPR035907">
    <property type="entry name" value="Hppk_sf"/>
</dbReference>
<dbReference type="SUPFAM" id="SSF55083">
    <property type="entry name" value="6-hydroxymethyl-7,8-dihydropterin pyrophosphokinase, HPPK"/>
    <property type="match status" value="1"/>
</dbReference>
<accession>A0A0W0VHS3</accession>
<dbReference type="GO" id="GO:0005524">
    <property type="term" value="F:ATP binding"/>
    <property type="evidence" value="ECO:0007669"/>
    <property type="project" value="UniProtKB-KW"/>
</dbReference>
<sequence>MPISYLGLGSNLGSPERLLRLAVKSISRLPGCYFLHCSPIYRSIPWGMRSQPDYWNMVLEINTRLTPRLLLKQCQNIEKQFGRVRKKRWGPRTLDIDILLYGHLTMKSAKLTIPHPHLLKRDFVLKPLLNIAPDLRLPNGEKISQFLPTCPLHIRES</sequence>
<dbReference type="EMBL" id="LNYH01000112">
    <property type="protein sequence ID" value="KTD19382.1"/>
    <property type="molecule type" value="Genomic_DNA"/>
</dbReference>
<dbReference type="PATRIC" id="fig|454.4.peg.2119"/>
<evidence type="ECO:0000256" key="12">
    <source>
        <dbReference type="ARBA" id="ARBA00033413"/>
    </source>
</evidence>
<name>A0A0W0VHS3_9GAMM</name>
<dbReference type="Proteomes" id="UP000054761">
    <property type="component" value="Unassembled WGS sequence"/>
</dbReference>
<dbReference type="GO" id="GO:0046656">
    <property type="term" value="P:folic acid biosynthetic process"/>
    <property type="evidence" value="ECO:0007669"/>
    <property type="project" value="UniProtKB-KW"/>
</dbReference>
<dbReference type="UniPathway" id="UPA00077">
    <property type="reaction ID" value="UER00155"/>
</dbReference>
<evidence type="ECO:0000256" key="9">
    <source>
        <dbReference type="ARBA" id="ARBA00022909"/>
    </source>
</evidence>
<keyword evidence="15" id="KW-1185">Reference proteome</keyword>
<dbReference type="AlphaFoldDB" id="A0A0W0VHS3"/>
<dbReference type="Gene3D" id="3.30.70.560">
    <property type="entry name" value="7,8-Dihydro-6-hydroxymethylpterin-pyrophosphokinase HPPK"/>
    <property type="match status" value="1"/>
</dbReference>
<evidence type="ECO:0000256" key="6">
    <source>
        <dbReference type="ARBA" id="ARBA00022741"/>
    </source>
</evidence>